<dbReference type="EMBL" id="LT907988">
    <property type="protein sequence ID" value="SOE47001.1"/>
    <property type="molecule type" value="Genomic_DNA"/>
</dbReference>
<keyword evidence="4" id="KW-1185">Reference proteome</keyword>
<keyword evidence="2" id="KW-0808">Transferase</keyword>
<reference evidence="2 4" key="1">
    <citation type="submission" date="2016-06" db="EMBL/GenBank/DDBJ databases">
        <authorList>
            <person name="Kjaerup R.B."/>
            <person name="Dalgaard T.S."/>
            <person name="Juul-Madsen H.R."/>
        </authorList>
    </citation>
    <scope>NUCLEOTIDE SEQUENCE [LARGE SCALE GENOMIC DNA]</scope>
    <source>
        <strain evidence="2">Orrdi1</strain>
    </source>
</reference>
<dbReference type="STRING" id="1851544.ODI_03529"/>
<accession>A0A1C3K276</accession>
<dbReference type="RefSeq" id="WP_067753855.1">
    <property type="nucleotide sequence ID" value="NZ_LT907988.1"/>
</dbReference>
<dbReference type="EC" id="6.3.5.7" evidence="2"/>
<evidence type="ECO:0000259" key="1">
    <source>
        <dbReference type="Pfam" id="PF01425"/>
    </source>
</evidence>
<dbReference type="InterPro" id="IPR023631">
    <property type="entry name" value="Amidase_dom"/>
</dbReference>
<dbReference type="InterPro" id="IPR020556">
    <property type="entry name" value="Amidase_CS"/>
</dbReference>
<dbReference type="Proteomes" id="UP000078558">
    <property type="component" value="Chromosome I"/>
</dbReference>
<keyword evidence="2" id="KW-0436">Ligase</keyword>
<evidence type="ECO:0000313" key="2">
    <source>
        <dbReference type="EMBL" id="SBT25601.1"/>
    </source>
</evidence>
<dbReference type="InterPro" id="IPR036928">
    <property type="entry name" value="AS_sf"/>
</dbReference>
<dbReference type="GO" id="GO:0050567">
    <property type="term" value="F:glutaminyl-tRNA synthase (glutamine-hydrolyzing) activity"/>
    <property type="evidence" value="ECO:0007669"/>
    <property type="project" value="UniProtKB-EC"/>
</dbReference>
<dbReference type="PANTHER" id="PTHR11895">
    <property type="entry name" value="TRANSAMIDASE"/>
    <property type="match status" value="1"/>
</dbReference>
<dbReference type="OrthoDB" id="112488at2"/>
<protein>
    <submittedName>
        <fullName evidence="2">Aspartyl-tRNA(Asn) amidotransferase subunit A @ Glutamyl-tRNA(Gln) amidotransferase subunit A</fullName>
        <ecNumber evidence="2">6.3.5.6</ecNumber>
        <ecNumber evidence="2">6.3.5.7</ecNumber>
    </submittedName>
</protein>
<proteinExistence type="predicted"/>
<dbReference type="Gene3D" id="3.90.1300.10">
    <property type="entry name" value="Amidase signature (AS) domain"/>
    <property type="match status" value="1"/>
</dbReference>
<evidence type="ECO:0000313" key="4">
    <source>
        <dbReference type="Proteomes" id="UP000078558"/>
    </source>
</evidence>
<dbReference type="EMBL" id="FLRC01000021">
    <property type="protein sequence ID" value="SBT25601.1"/>
    <property type="molecule type" value="Genomic_DNA"/>
</dbReference>
<dbReference type="EC" id="6.3.5.6" evidence="2"/>
<feature type="domain" description="Amidase" evidence="1">
    <location>
        <begin position="29"/>
        <end position="446"/>
    </location>
</feature>
<reference evidence="3 4" key="2">
    <citation type="submission" date="2017-08" db="EMBL/GenBank/DDBJ databases">
        <authorList>
            <person name="de Groot N.N."/>
        </authorList>
    </citation>
    <scope>NUCLEOTIDE SEQUENCE [LARGE SCALE GENOMIC DNA]</scope>
    <source>
        <strain evidence="3">Orrdi1</strain>
    </source>
</reference>
<dbReference type="PANTHER" id="PTHR11895:SF176">
    <property type="entry name" value="AMIDASE AMID-RELATED"/>
    <property type="match status" value="1"/>
</dbReference>
<dbReference type="SUPFAM" id="SSF75304">
    <property type="entry name" value="Amidase signature (AS) enzymes"/>
    <property type="match status" value="1"/>
</dbReference>
<evidence type="ECO:0000313" key="3">
    <source>
        <dbReference type="EMBL" id="SOE47001.1"/>
    </source>
</evidence>
<dbReference type="GO" id="GO:0050566">
    <property type="term" value="F:asparaginyl-tRNA synthase (glutamine-hydrolyzing) activity"/>
    <property type="evidence" value="ECO:0007669"/>
    <property type="project" value="UniProtKB-EC"/>
</dbReference>
<gene>
    <name evidence="2" type="ORF">ODI_03529</name>
    <name evidence="3" type="ORF">ODI_R0587</name>
</gene>
<sequence length="478" mass="50465">MNPQAENRIPSLSDAAAAIAAGKLTSTALVTQQLARIDAMDRKLHAYVDVYRDEALAVAASLDAMQEAGIRLGPLHGVTVAIKDLFDIAGKPIGAGSLARPPRRSALTATVVDRLRAAGAVVLGKTQTVEFAFGGWGTNAVMGTPWNPWDLETHRIPGGSSSGSSVAVAAGMACGALGTDTGGSVRIPAGLCGLVGLKTTGGLVSRHGLIQLCPTHDTVGPIAHRVRDVALLLDVIAGPDPQDAASVHSPVRSVSGQLDGDVSGTRVWILPESERQDIEPAVLAAYDGVLETLARLGMCLVERALPQSLSESMRIAGALMSAEGFAHLGDLFEQDLVFDPHVKRRILAGRDIPAAQYIGLLRLREQARLAMLAAMEPVDVCVMPTNAITAISVAEVDESMTTLSRFGRFVNLLDLCSVAVPAGFSHEGLPISVQFVGRPWHEPQVLRIARAFEDATRWYQVMPQGLEEAFVTNRPAAA</sequence>
<organism evidence="2 4">
    <name type="scientific">Orrella dioscoreae</name>
    <dbReference type="NCBI Taxonomy" id="1851544"/>
    <lineage>
        <taxon>Bacteria</taxon>
        <taxon>Pseudomonadati</taxon>
        <taxon>Pseudomonadota</taxon>
        <taxon>Betaproteobacteria</taxon>
        <taxon>Burkholderiales</taxon>
        <taxon>Alcaligenaceae</taxon>
        <taxon>Orrella</taxon>
    </lineage>
</organism>
<dbReference type="KEGG" id="odi:ODI_R0587"/>
<name>A0A1C3K276_9BURK</name>
<dbReference type="Pfam" id="PF01425">
    <property type="entry name" value="Amidase"/>
    <property type="match status" value="1"/>
</dbReference>
<dbReference type="GO" id="GO:0016740">
    <property type="term" value="F:transferase activity"/>
    <property type="evidence" value="ECO:0007669"/>
    <property type="project" value="UniProtKB-KW"/>
</dbReference>
<dbReference type="PROSITE" id="PS00571">
    <property type="entry name" value="AMIDASES"/>
    <property type="match status" value="1"/>
</dbReference>
<dbReference type="AlphaFoldDB" id="A0A1C3K276"/>
<dbReference type="InterPro" id="IPR000120">
    <property type="entry name" value="Amidase"/>
</dbReference>